<dbReference type="SUPFAM" id="SSF48726">
    <property type="entry name" value="Immunoglobulin"/>
    <property type="match status" value="2"/>
</dbReference>
<evidence type="ECO:0000256" key="2">
    <source>
        <dbReference type="ARBA" id="ARBA00022737"/>
    </source>
</evidence>
<keyword evidence="1 5" id="KW-0732">Signal</keyword>
<dbReference type="InterPro" id="IPR013783">
    <property type="entry name" value="Ig-like_fold"/>
</dbReference>
<dbReference type="PROSITE" id="PS50835">
    <property type="entry name" value="IG_LIKE"/>
    <property type="match status" value="2"/>
</dbReference>
<keyword evidence="4" id="KW-0393">Immunoglobulin domain</keyword>
<accession>A0ABQ9JEG8</accession>
<evidence type="ECO:0000256" key="3">
    <source>
        <dbReference type="ARBA" id="ARBA00023157"/>
    </source>
</evidence>
<dbReference type="EMBL" id="JAPWTJ010000651">
    <property type="protein sequence ID" value="KAJ8976596.1"/>
    <property type="molecule type" value="Genomic_DNA"/>
</dbReference>
<dbReference type="InterPro" id="IPR036179">
    <property type="entry name" value="Ig-like_dom_sf"/>
</dbReference>
<dbReference type="InterPro" id="IPR013098">
    <property type="entry name" value="Ig_I-set"/>
</dbReference>
<evidence type="ECO:0000313" key="7">
    <source>
        <dbReference type="EMBL" id="KAJ8976596.1"/>
    </source>
</evidence>
<dbReference type="Gene3D" id="2.60.40.10">
    <property type="entry name" value="Immunoglobulins"/>
    <property type="match status" value="2"/>
</dbReference>
<reference evidence="7" key="1">
    <citation type="journal article" date="2023" name="Insect Mol. Biol.">
        <title>Genome sequencing provides insights into the evolution of gene families encoding plant cell wall-degrading enzymes in longhorned beetles.</title>
        <authorList>
            <person name="Shin N.R."/>
            <person name="Okamura Y."/>
            <person name="Kirsch R."/>
            <person name="Pauchet Y."/>
        </authorList>
    </citation>
    <scope>NUCLEOTIDE SEQUENCE</scope>
    <source>
        <strain evidence="7">MMC_N1</strain>
    </source>
</reference>
<comment type="caution">
    <text evidence="7">The sequence shown here is derived from an EMBL/GenBank/DDBJ whole genome shotgun (WGS) entry which is preliminary data.</text>
</comment>
<dbReference type="Pfam" id="PF07679">
    <property type="entry name" value="I-set"/>
    <property type="match status" value="1"/>
</dbReference>
<dbReference type="Proteomes" id="UP001162164">
    <property type="component" value="Unassembled WGS sequence"/>
</dbReference>
<evidence type="ECO:0000256" key="1">
    <source>
        <dbReference type="ARBA" id="ARBA00022729"/>
    </source>
</evidence>
<evidence type="ECO:0000256" key="4">
    <source>
        <dbReference type="ARBA" id="ARBA00023319"/>
    </source>
</evidence>
<dbReference type="InterPro" id="IPR051170">
    <property type="entry name" value="Neural/epithelial_adhesion"/>
</dbReference>
<dbReference type="PANTHER" id="PTHR12231:SF253">
    <property type="entry name" value="DPR-INTERACTING PROTEIN ETA, ISOFORM B-RELATED"/>
    <property type="match status" value="1"/>
</dbReference>
<evidence type="ECO:0000313" key="8">
    <source>
        <dbReference type="Proteomes" id="UP001162164"/>
    </source>
</evidence>
<dbReference type="InterPro" id="IPR007110">
    <property type="entry name" value="Ig-like_dom"/>
</dbReference>
<keyword evidence="8" id="KW-1185">Reference proteome</keyword>
<keyword evidence="2" id="KW-0677">Repeat</keyword>
<organism evidence="7 8">
    <name type="scientific">Molorchus minor</name>
    <dbReference type="NCBI Taxonomy" id="1323400"/>
    <lineage>
        <taxon>Eukaryota</taxon>
        <taxon>Metazoa</taxon>
        <taxon>Ecdysozoa</taxon>
        <taxon>Arthropoda</taxon>
        <taxon>Hexapoda</taxon>
        <taxon>Insecta</taxon>
        <taxon>Pterygota</taxon>
        <taxon>Neoptera</taxon>
        <taxon>Endopterygota</taxon>
        <taxon>Coleoptera</taxon>
        <taxon>Polyphaga</taxon>
        <taxon>Cucujiformia</taxon>
        <taxon>Chrysomeloidea</taxon>
        <taxon>Cerambycidae</taxon>
        <taxon>Lamiinae</taxon>
        <taxon>Monochamini</taxon>
        <taxon>Molorchus</taxon>
    </lineage>
</organism>
<feature type="domain" description="Ig-like" evidence="6">
    <location>
        <begin position="170"/>
        <end position="252"/>
    </location>
</feature>
<dbReference type="CDD" id="cd00096">
    <property type="entry name" value="Ig"/>
    <property type="match status" value="1"/>
</dbReference>
<dbReference type="SMART" id="SM00409">
    <property type="entry name" value="IG"/>
    <property type="match status" value="2"/>
</dbReference>
<name>A0ABQ9JEG8_9CUCU</name>
<feature type="chain" id="PRO_5047442211" description="Ig-like domain-containing protein" evidence="5">
    <location>
        <begin position="21"/>
        <end position="263"/>
    </location>
</feature>
<keyword evidence="3" id="KW-1015">Disulfide bond</keyword>
<proteinExistence type="predicted"/>
<gene>
    <name evidence="7" type="ORF">NQ317_005786</name>
</gene>
<protein>
    <recommendedName>
        <fullName evidence="6">Ig-like domain-containing protein</fullName>
    </recommendedName>
</protein>
<dbReference type="SMART" id="SM00408">
    <property type="entry name" value="IGc2"/>
    <property type="match status" value="2"/>
</dbReference>
<evidence type="ECO:0000259" key="6">
    <source>
        <dbReference type="PROSITE" id="PS50835"/>
    </source>
</evidence>
<dbReference type="InterPro" id="IPR003598">
    <property type="entry name" value="Ig_sub2"/>
</dbReference>
<dbReference type="PANTHER" id="PTHR12231">
    <property type="entry name" value="CTX-RELATED TYPE I TRANSMEMBRANE PROTEIN"/>
    <property type="match status" value="1"/>
</dbReference>
<feature type="signal peptide" evidence="5">
    <location>
        <begin position="1"/>
        <end position="20"/>
    </location>
</feature>
<sequence>MTLMIHSVLLMAISLNMARCRRLTEDIDNEVSSNPAANLGFRDPMEYVKIMQPPVPVISKKVGAHVELFCEAIGSPPPTIQWYKRNMRITENDSFDTNMISQTPGLAKVGSRLVINYVLPRHQDVYRCVAESGVQVATAASRLIVSNKEGREMNFTQLINAKILGAHHIPRVTFWASTFMSNIGTDVILPCRFVGNPKPNLYWLDNNNKIIENDERFTILPDGELRIRNILWTDMGGYTCVVENSVGEDSIETFLYPMKESSK</sequence>
<feature type="domain" description="Ig-like" evidence="6">
    <location>
        <begin position="53"/>
        <end position="146"/>
    </location>
</feature>
<dbReference type="Pfam" id="PF13927">
    <property type="entry name" value="Ig_3"/>
    <property type="match status" value="1"/>
</dbReference>
<evidence type="ECO:0000256" key="5">
    <source>
        <dbReference type="SAM" id="SignalP"/>
    </source>
</evidence>
<dbReference type="InterPro" id="IPR003599">
    <property type="entry name" value="Ig_sub"/>
</dbReference>